<dbReference type="OrthoDB" id="1394818at2759"/>
<dbReference type="Pfam" id="PF00931">
    <property type="entry name" value="NB-ARC"/>
    <property type="match status" value="1"/>
</dbReference>
<keyword evidence="4" id="KW-0547">Nucleotide-binding</keyword>
<dbReference type="PRINTS" id="PR00364">
    <property type="entry name" value="DISEASERSIST"/>
</dbReference>
<evidence type="ECO:0000256" key="2">
    <source>
        <dbReference type="ARBA" id="ARBA00022614"/>
    </source>
</evidence>
<evidence type="ECO:0000256" key="1">
    <source>
        <dbReference type="ARBA" id="ARBA00008894"/>
    </source>
</evidence>
<dbReference type="AlphaFoldDB" id="A0A3B5YQV1"/>
<comment type="similarity">
    <text evidence="1">Belongs to the disease resistance NB-LRR family.</text>
</comment>
<evidence type="ECO:0008006" key="10">
    <source>
        <dbReference type="Google" id="ProtNLM"/>
    </source>
</evidence>
<dbReference type="Gene3D" id="1.20.5.4130">
    <property type="match status" value="1"/>
</dbReference>
<evidence type="ECO:0000259" key="6">
    <source>
        <dbReference type="Pfam" id="PF00931"/>
    </source>
</evidence>
<dbReference type="InterPro" id="IPR027417">
    <property type="entry name" value="P-loop_NTPase"/>
</dbReference>
<dbReference type="Pfam" id="PF18052">
    <property type="entry name" value="Rx_N"/>
    <property type="match status" value="1"/>
</dbReference>
<organism evidence="8">
    <name type="scientific">Triticum aestivum</name>
    <name type="common">Wheat</name>
    <dbReference type="NCBI Taxonomy" id="4565"/>
    <lineage>
        <taxon>Eukaryota</taxon>
        <taxon>Viridiplantae</taxon>
        <taxon>Streptophyta</taxon>
        <taxon>Embryophyta</taxon>
        <taxon>Tracheophyta</taxon>
        <taxon>Spermatophyta</taxon>
        <taxon>Magnoliopsida</taxon>
        <taxon>Liliopsida</taxon>
        <taxon>Poales</taxon>
        <taxon>Poaceae</taxon>
        <taxon>BOP clade</taxon>
        <taxon>Pooideae</taxon>
        <taxon>Triticodae</taxon>
        <taxon>Triticeae</taxon>
        <taxon>Triticinae</taxon>
        <taxon>Triticum</taxon>
    </lineage>
</organism>
<dbReference type="SMR" id="A0A3B5YQV1"/>
<reference evidence="8" key="1">
    <citation type="submission" date="2018-08" db="EMBL/GenBank/DDBJ databases">
        <authorList>
            <person name="Rossello M."/>
        </authorList>
    </citation>
    <scope>NUCLEOTIDE SEQUENCE [LARGE SCALE GENOMIC DNA]</scope>
    <source>
        <strain evidence="8">cv. Chinese Spring</strain>
    </source>
</reference>
<reference evidence="8" key="2">
    <citation type="submission" date="2018-10" db="UniProtKB">
        <authorList>
            <consortium name="EnsemblPlants"/>
        </authorList>
    </citation>
    <scope>IDENTIFICATION</scope>
</reference>
<dbReference type="GO" id="GO:0043531">
    <property type="term" value="F:ADP binding"/>
    <property type="evidence" value="ECO:0007669"/>
    <property type="project" value="InterPro"/>
</dbReference>
<dbReference type="InterPro" id="IPR002182">
    <property type="entry name" value="NB-ARC"/>
</dbReference>
<dbReference type="EnsemblPlants" id="TraesCS1B02G032700.1">
    <property type="protein sequence ID" value="TraesCS1B02G032700.1"/>
    <property type="gene ID" value="TraesCS1B02G032700"/>
</dbReference>
<accession>A0A3B5YQV1</accession>
<evidence type="ECO:0000313" key="9">
    <source>
        <dbReference type="Proteomes" id="UP000019116"/>
    </source>
</evidence>
<evidence type="ECO:0000256" key="3">
    <source>
        <dbReference type="ARBA" id="ARBA00022737"/>
    </source>
</evidence>
<keyword evidence="2" id="KW-0433">Leucine-rich repeat</keyword>
<dbReference type="InterPro" id="IPR041118">
    <property type="entry name" value="Rx_N"/>
</dbReference>
<dbReference type="GO" id="GO:0006952">
    <property type="term" value="P:defense response"/>
    <property type="evidence" value="ECO:0007669"/>
    <property type="project" value="UniProtKB-KW"/>
</dbReference>
<dbReference type="PANTHER" id="PTHR19338:SF63">
    <property type="entry name" value="NB-ARC DOMAIN-CONTAINING PROTEIN"/>
    <property type="match status" value="1"/>
</dbReference>
<dbReference type="SUPFAM" id="SSF52540">
    <property type="entry name" value="P-loop containing nucleoside triphosphate hydrolases"/>
    <property type="match status" value="1"/>
</dbReference>
<feature type="domain" description="Disease resistance N-terminal" evidence="7">
    <location>
        <begin position="18"/>
        <end position="101"/>
    </location>
</feature>
<name>A0A3B5YQV1_WHEAT</name>
<evidence type="ECO:0000256" key="5">
    <source>
        <dbReference type="ARBA" id="ARBA00022821"/>
    </source>
</evidence>
<dbReference type="Gramene" id="TraesCAD_scaffold_032081_01G000200.1">
    <property type="protein sequence ID" value="TraesCAD_scaffold_032081_01G000200.1"/>
    <property type="gene ID" value="TraesCAD_scaffold_032081_01G000200"/>
</dbReference>
<dbReference type="Gramene" id="TraesCS1B03G0065600.2">
    <property type="protein sequence ID" value="TraesCS1B03G0065600.2.CDS"/>
    <property type="gene ID" value="TraesCS1B03G0065600"/>
</dbReference>
<keyword evidence="5" id="KW-0611">Plant defense</keyword>
<dbReference type="Gramene" id="TraesCS1B02G032700.1">
    <property type="protein sequence ID" value="TraesCS1B02G032700.1"/>
    <property type="gene ID" value="TraesCS1B02G032700"/>
</dbReference>
<protein>
    <recommendedName>
        <fullName evidence="10">NB-ARC domain-containing protein</fullName>
    </recommendedName>
</protein>
<proteinExistence type="inferred from homology"/>
<keyword evidence="9" id="KW-1185">Reference proteome</keyword>
<dbReference type="Proteomes" id="UP000019116">
    <property type="component" value="Chromosome 1B"/>
</dbReference>
<evidence type="ECO:0000259" key="7">
    <source>
        <dbReference type="Pfam" id="PF18052"/>
    </source>
</evidence>
<dbReference type="Gene3D" id="3.40.50.300">
    <property type="entry name" value="P-loop containing nucleotide triphosphate hydrolases"/>
    <property type="match status" value="1"/>
</dbReference>
<sequence>MAEAILLAVSKIGAIVLNEAVLAVINRLSRKVDNLKELPIKIKRIDIELKTMNGVIQDLGTTHLSNNVVKGWIGNVRRLAYHVEDVIDKYSYEALKLKDEGFLNRYAIRSSRHIKVFSKIAEEVIEIEMSMQRLIGSDEDLVGIGENRGKLTEWLITDEKETTVITVSGMGGLGKTTLVKNVYDREKANFPDAHAWIVVSRTYVVVDLLKALLTKIQYTQESPPPGARPDVYELTEAIKKILQDRKCLIVLDDVWNPEAYSLI</sequence>
<evidence type="ECO:0000313" key="8">
    <source>
        <dbReference type="EnsemblPlants" id="TraesCS1B02G032700.1"/>
    </source>
</evidence>
<feature type="domain" description="NB-ARC" evidence="6">
    <location>
        <begin position="149"/>
        <end position="260"/>
    </location>
</feature>
<keyword evidence="3" id="KW-0677">Repeat</keyword>
<evidence type="ECO:0000256" key="4">
    <source>
        <dbReference type="ARBA" id="ARBA00022741"/>
    </source>
</evidence>
<dbReference type="PANTHER" id="PTHR19338">
    <property type="entry name" value="TRANSLOCASE OF INNER MITOCHONDRIAL MEMBRANE 13 HOMOLOG"/>
    <property type="match status" value="1"/>
</dbReference>